<evidence type="ECO:0000256" key="1">
    <source>
        <dbReference type="SAM" id="MobiDB-lite"/>
    </source>
</evidence>
<comment type="caution">
    <text evidence="2">The sequence shown here is derived from an EMBL/GenBank/DDBJ whole genome shotgun (WGS) entry which is preliminary data.</text>
</comment>
<protein>
    <submittedName>
        <fullName evidence="2">Uncharacterized protein</fullName>
    </submittedName>
</protein>
<sequence length="219" mass="24002">MALQSSFQGLISSIKSRYQRRNTYPRHSTPSQAKLRHTSAQLFRKPFSLSKARSIIEYLKSNNLCASKTKITSEESSAATYVNHVSIEPTEGKNHLQEVSSPGPLKSRMKSSIFQKSESESPELASGDKDFSPSVELNRHTDIRNVKTNVAHHDSAHDTHPAKGQEIVSSAPNPQSLEPNVAHHDSAHDTHPAKGQGTVSSAPTPQRTPQLAHASQNID</sequence>
<feature type="compositionally biased region" description="Basic and acidic residues" evidence="1">
    <location>
        <begin position="126"/>
        <end position="135"/>
    </location>
</feature>
<organism evidence="2 3">
    <name type="scientific">Sclerotinia nivalis</name>
    <dbReference type="NCBI Taxonomy" id="352851"/>
    <lineage>
        <taxon>Eukaryota</taxon>
        <taxon>Fungi</taxon>
        <taxon>Dikarya</taxon>
        <taxon>Ascomycota</taxon>
        <taxon>Pezizomycotina</taxon>
        <taxon>Leotiomycetes</taxon>
        <taxon>Helotiales</taxon>
        <taxon>Sclerotiniaceae</taxon>
        <taxon>Sclerotinia</taxon>
    </lineage>
</organism>
<feature type="compositionally biased region" description="Polar residues" evidence="1">
    <location>
        <begin position="167"/>
        <end position="178"/>
    </location>
</feature>
<feature type="compositionally biased region" description="Basic and acidic residues" evidence="1">
    <location>
        <begin position="181"/>
        <end position="192"/>
    </location>
</feature>
<feature type="region of interest" description="Disordered" evidence="1">
    <location>
        <begin position="90"/>
        <end position="135"/>
    </location>
</feature>
<proteinExistence type="predicted"/>
<feature type="compositionally biased region" description="Basic and acidic residues" evidence="1">
    <location>
        <begin position="153"/>
        <end position="163"/>
    </location>
</feature>
<dbReference type="Proteomes" id="UP001152300">
    <property type="component" value="Unassembled WGS sequence"/>
</dbReference>
<accession>A0A9X0AUZ9</accession>
<feature type="region of interest" description="Disordered" evidence="1">
    <location>
        <begin position="18"/>
        <end position="37"/>
    </location>
</feature>
<feature type="region of interest" description="Disordered" evidence="1">
    <location>
        <begin position="153"/>
        <end position="219"/>
    </location>
</feature>
<keyword evidence="3" id="KW-1185">Reference proteome</keyword>
<feature type="compositionally biased region" description="Polar residues" evidence="1">
    <location>
        <begin position="197"/>
        <end position="219"/>
    </location>
</feature>
<evidence type="ECO:0000313" key="3">
    <source>
        <dbReference type="Proteomes" id="UP001152300"/>
    </source>
</evidence>
<reference evidence="2" key="1">
    <citation type="submission" date="2022-11" db="EMBL/GenBank/DDBJ databases">
        <title>Genome Resource of Sclerotinia nivalis Strain SnTB1, a Plant Pathogen Isolated from American Ginseng.</title>
        <authorList>
            <person name="Fan S."/>
        </authorList>
    </citation>
    <scope>NUCLEOTIDE SEQUENCE</scope>
    <source>
        <strain evidence="2">SnTB1</strain>
    </source>
</reference>
<dbReference type="EMBL" id="JAPEIS010000002">
    <property type="protein sequence ID" value="KAJ8069446.1"/>
    <property type="molecule type" value="Genomic_DNA"/>
</dbReference>
<name>A0A9X0AUZ9_9HELO</name>
<dbReference type="AlphaFoldDB" id="A0A9X0AUZ9"/>
<evidence type="ECO:0000313" key="2">
    <source>
        <dbReference type="EMBL" id="KAJ8069446.1"/>
    </source>
</evidence>
<gene>
    <name evidence="2" type="ORF">OCU04_003100</name>
</gene>